<evidence type="ECO:0000313" key="3">
    <source>
        <dbReference type="Proteomes" id="UP000823935"/>
    </source>
</evidence>
<reference evidence="2" key="1">
    <citation type="submission" date="2020-10" db="EMBL/GenBank/DDBJ databases">
        <authorList>
            <person name="Gilroy R."/>
        </authorList>
    </citation>
    <scope>NUCLEOTIDE SEQUENCE</scope>
    <source>
        <strain evidence="2">CHK190-19873</strain>
    </source>
</reference>
<keyword evidence="1" id="KW-1133">Transmembrane helix</keyword>
<evidence type="ECO:0000256" key="1">
    <source>
        <dbReference type="SAM" id="Phobius"/>
    </source>
</evidence>
<dbReference type="AlphaFoldDB" id="A0A9D1ERV0"/>
<accession>A0A9D1ERV0</accession>
<dbReference type="EMBL" id="DVIQ01000024">
    <property type="protein sequence ID" value="HIS30840.1"/>
    <property type="molecule type" value="Genomic_DNA"/>
</dbReference>
<evidence type="ECO:0008006" key="4">
    <source>
        <dbReference type="Google" id="ProtNLM"/>
    </source>
</evidence>
<gene>
    <name evidence="2" type="ORF">IAB44_04715</name>
</gene>
<proteinExistence type="predicted"/>
<evidence type="ECO:0000313" key="2">
    <source>
        <dbReference type="EMBL" id="HIS30840.1"/>
    </source>
</evidence>
<feature type="transmembrane region" description="Helical" evidence="1">
    <location>
        <begin position="51"/>
        <end position="73"/>
    </location>
</feature>
<keyword evidence="1" id="KW-0472">Membrane</keyword>
<comment type="caution">
    <text evidence="2">The sequence shown here is derived from an EMBL/GenBank/DDBJ whole genome shotgun (WGS) entry which is preliminary data.</text>
</comment>
<organism evidence="2 3">
    <name type="scientific">Candidatus Limivivens intestinipullorum</name>
    <dbReference type="NCBI Taxonomy" id="2840858"/>
    <lineage>
        <taxon>Bacteria</taxon>
        <taxon>Bacillati</taxon>
        <taxon>Bacillota</taxon>
        <taxon>Clostridia</taxon>
        <taxon>Lachnospirales</taxon>
        <taxon>Lachnospiraceae</taxon>
        <taxon>Lachnospiraceae incertae sedis</taxon>
        <taxon>Candidatus Limivivens</taxon>
    </lineage>
</organism>
<sequence>MKRRLKKPTGRINAARWMIRCRQVAVLAAVIALALPAYVYAEEDITTAMTSLTDLVMKIVQLAGGIVIIWGVFEFASGYQSHDGTQQTAGLKRVVAGLLMFFAGSVLSAMGVSV</sequence>
<feature type="transmembrane region" description="Helical" evidence="1">
    <location>
        <begin position="94"/>
        <end position="112"/>
    </location>
</feature>
<protein>
    <recommendedName>
        <fullName evidence="4">TrbC/VIRB2 family protein</fullName>
    </recommendedName>
</protein>
<keyword evidence="1" id="KW-0812">Transmembrane</keyword>
<name>A0A9D1ERV0_9FIRM</name>
<reference evidence="2" key="2">
    <citation type="journal article" date="2021" name="PeerJ">
        <title>Extensive microbial diversity within the chicken gut microbiome revealed by metagenomics and culture.</title>
        <authorList>
            <person name="Gilroy R."/>
            <person name="Ravi A."/>
            <person name="Getino M."/>
            <person name="Pursley I."/>
            <person name="Horton D.L."/>
            <person name="Alikhan N.F."/>
            <person name="Baker D."/>
            <person name="Gharbi K."/>
            <person name="Hall N."/>
            <person name="Watson M."/>
            <person name="Adriaenssens E.M."/>
            <person name="Foster-Nyarko E."/>
            <person name="Jarju S."/>
            <person name="Secka A."/>
            <person name="Antonio M."/>
            <person name="Oren A."/>
            <person name="Chaudhuri R.R."/>
            <person name="La Ragione R."/>
            <person name="Hildebrand F."/>
            <person name="Pallen M.J."/>
        </authorList>
    </citation>
    <scope>NUCLEOTIDE SEQUENCE</scope>
    <source>
        <strain evidence="2">CHK190-19873</strain>
    </source>
</reference>
<dbReference type="Proteomes" id="UP000823935">
    <property type="component" value="Unassembled WGS sequence"/>
</dbReference>